<evidence type="ECO:0000256" key="9">
    <source>
        <dbReference type="ARBA" id="ARBA00023004"/>
    </source>
</evidence>
<evidence type="ECO:0000256" key="11">
    <source>
        <dbReference type="ARBA" id="ARBA00023136"/>
    </source>
</evidence>
<comment type="cofactor">
    <cofactor evidence="1">
        <name>heme</name>
        <dbReference type="ChEBI" id="CHEBI:30413"/>
    </cofactor>
</comment>
<keyword evidence="4" id="KW-0349">Heme</keyword>
<evidence type="ECO:0000256" key="4">
    <source>
        <dbReference type="ARBA" id="ARBA00022617"/>
    </source>
</evidence>
<dbReference type="EMBL" id="VEPZ02001744">
    <property type="protein sequence ID" value="KAE8658558.1"/>
    <property type="molecule type" value="Genomic_DNA"/>
</dbReference>
<keyword evidence="5 12" id="KW-0812">Transmembrane</keyword>
<dbReference type="InterPro" id="IPR036396">
    <property type="entry name" value="Cyt_P450_sf"/>
</dbReference>
<dbReference type="AlphaFoldDB" id="A0A6A2WIB0"/>
<dbReference type="GO" id="GO:0004497">
    <property type="term" value="F:monooxygenase activity"/>
    <property type="evidence" value="ECO:0007669"/>
    <property type="project" value="UniProtKB-KW"/>
</dbReference>
<evidence type="ECO:0000313" key="14">
    <source>
        <dbReference type="Proteomes" id="UP000436088"/>
    </source>
</evidence>
<sequence>MEFLELSQDFLSLAMAACLLYFFLRLLFSWWVLPIRAYLRIKKNGFGGPTPSFPLGNITEMKNSKNVNDSSLGFSSISHDIHSSAFPYFAKWQKTHGKVFIYWLGTEPFLYIAEPEFLKKISSGVVGKSWGKPLVFKLDRKPMFRSGLLMVEGDDWVRHRHVITPAFSPSNLKPMASLMVEPTTMMLNKWATLVSSGQPEIGVEREITTTAAKIIARTSFGLSSQMGSEVYEKLRAAQITLFNSNRYVGVPFSKWVCLKKNLEARKLC</sequence>
<keyword evidence="11 12" id="KW-0472">Membrane</keyword>
<dbReference type="InterPro" id="IPR001128">
    <property type="entry name" value="Cyt_P450"/>
</dbReference>
<organism evidence="13 14">
    <name type="scientific">Hibiscus syriacus</name>
    <name type="common">Rose of Sharon</name>
    <dbReference type="NCBI Taxonomy" id="106335"/>
    <lineage>
        <taxon>Eukaryota</taxon>
        <taxon>Viridiplantae</taxon>
        <taxon>Streptophyta</taxon>
        <taxon>Embryophyta</taxon>
        <taxon>Tracheophyta</taxon>
        <taxon>Spermatophyta</taxon>
        <taxon>Magnoliopsida</taxon>
        <taxon>eudicotyledons</taxon>
        <taxon>Gunneridae</taxon>
        <taxon>Pentapetalae</taxon>
        <taxon>rosids</taxon>
        <taxon>malvids</taxon>
        <taxon>Malvales</taxon>
        <taxon>Malvaceae</taxon>
        <taxon>Malvoideae</taxon>
        <taxon>Hibiscus</taxon>
    </lineage>
</organism>
<dbReference type="GO" id="GO:0005506">
    <property type="term" value="F:iron ion binding"/>
    <property type="evidence" value="ECO:0007669"/>
    <property type="project" value="InterPro"/>
</dbReference>
<dbReference type="Gene3D" id="1.10.630.10">
    <property type="entry name" value="Cytochrome P450"/>
    <property type="match status" value="1"/>
</dbReference>
<reference evidence="13" key="1">
    <citation type="submission" date="2019-09" db="EMBL/GenBank/DDBJ databases">
        <title>Draft genome information of white flower Hibiscus syriacus.</title>
        <authorList>
            <person name="Kim Y.-M."/>
        </authorList>
    </citation>
    <scope>NUCLEOTIDE SEQUENCE [LARGE SCALE GENOMIC DNA]</scope>
    <source>
        <strain evidence="13">YM2019G1</strain>
    </source>
</reference>
<keyword evidence="7 12" id="KW-1133">Transmembrane helix</keyword>
<dbReference type="InterPro" id="IPR050665">
    <property type="entry name" value="Cytochrome_P450_Monooxygen"/>
</dbReference>
<dbReference type="GO" id="GO:0016705">
    <property type="term" value="F:oxidoreductase activity, acting on paired donors, with incorporation or reduction of molecular oxygen"/>
    <property type="evidence" value="ECO:0007669"/>
    <property type="project" value="InterPro"/>
</dbReference>
<evidence type="ECO:0000256" key="10">
    <source>
        <dbReference type="ARBA" id="ARBA00023033"/>
    </source>
</evidence>
<evidence type="ECO:0000256" key="8">
    <source>
        <dbReference type="ARBA" id="ARBA00023002"/>
    </source>
</evidence>
<protein>
    <submittedName>
        <fullName evidence="13">Subtilase family protein</fullName>
    </submittedName>
</protein>
<evidence type="ECO:0000256" key="6">
    <source>
        <dbReference type="ARBA" id="ARBA00022723"/>
    </source>
</evidence>
<feature type="transmembrane region" description="Helical" evidence="12">
    <location>
        <begin position="12"/>
        <end position="33"/>
    </location>
</feature>
<dbReference type="Pfam" id="PF00067">
    <property type="entry name" value="p450"/>
    <property type="match status" value="1"/>
</dbReference>
<dbReference type="GO" id="GO:0016020">
    <property type="term" value="C:membrane"/>
    <property type="evidence" value="ECO:0007669"/>
    <property type="project" value="UniProtKB-SubCell"/>
</dbReference>
<evidence type="ECO:0000256" key="3">
    <source>
        <dbReference type="ARBA" id="ARBA00010617"/>
    </source>
</evidence>
<dbReference type="SUPFAM" id="SSF48264">
    <property type="entry name" value="Cytochrome P450"/>
    <property type="match status" value="1"/>
</dbReference>
<name>A0A6A2WIB0_HIBSY</name>
<evidence type="ECO:0000256" key="2">
    <source>
        <dbReference type="ARBA" id="ARBA00004167"/>
    </source>
</evidence>
<evidence type="ECO:0000256" key="12">
    <source>
        <dbReference type="SAM" id="Phobius"/>
    </source>
</evidence>
<comment type="similarity">
    <text evidence="3">Belongs to the cytochrome P450 family.</text>
</comment>
<gene>
    <name evidence="13" type="ORF">F3Y22_tig00116971pilonHSYRG00792</name>
</gene>
<accession>A0A6A2WIB0</accession>
<keyword evidence="8" id="KW-0560">Oxidoreductase</keyword>
<keyword evidence="14" id="KW-1185">Reference proteome</keyword>
<dbReference type="PANTHER" id="PTHR24282:SF15">
    <property type="entry name" value="CYTOCHROME P450, FAMILY 715, SUBFAMILY A, POLYPEPTIDE 1"/>
    <property type="match status" value="1"/>
</dbReference>
<dbReference type="OrthoDB" id="1470350at2759"/>
<comment type="caution">
    <text evidence="13">The sequence shown here is derived from an EMBL/GenBank/DDBJ whole genome shotgun (WGS) entry which is preliminary data.</text>
</comment>
<evidence type="ECO:0000256" key="7">
    <source>
        <dbReference type="ARBA" id="ARBA00022989"/>
    </source>
</evidence>
<proteinExistence type="inferred from homology"/>
<keyword evidence="9" id="KW-0408">Iron</keyword>
<keyword evidence="10" id="KW-0503">Monooxygenase</keyword>
<evidence type="ECO:0000313" key="13">
    <source>
        <dbReference type="EMBL" id="KAE8658558.1"/>
    </source>
</evidence>
<comment type="subcellular location">
    <subcellularLocation>
        <location evidence="2">Membrane</location>
        <topology evidence="2">Single-pass membrane protein</topology>
    </subcellularLocation>
</comment>
<evidence type="ECO:0000256" key="5">
    <source>
        <dbReference type="ARBA" id="ARBA00022692"/>
    </source>
</evidence>
<dbReference type="GO" id="GO:0020037">
    <property type="term" value="F:heme binding"/>
    <property type="evidence" value="ECO:0007669"/>
    <property type="project" value="InterPro"/>
</dbReference>
<dbReference type="PANTHER" id="PTHR24282">
    <property type="entry name" value="CYTOCHROME P450 FAMILY MEMBER"/>
    <property type="match status" value="1"/>
</dbReference>
<evidence type="ECO:0000256" key="1">
    <source>
        <dbReference type="ARBA" id="ARBA00001971"/>
    </source>
</evidence>
<dbReference type="Proteomes" id="UP000436088">
    <property type="component" value="Unassembled WGS sequence"/>
</dbReference>
<keyword evidence="6" id="KW-0479">Metal-binding</keyword>